<dbReference type="InterPro" id="IPR029058">
    <property type="entry name" value="AB_hydrolase_fold"/>
</dbReference>
<dbReference type="GO" id="GO:0004301">
    <property type="term" value="F:epoxide hydrolase activity"/>
    <property type="evidence" value="ECO:0007669"/>
    <property type="project" value="TreeGrafter"/>
</dbReference>
<dbReference type="PRINTS" id="PR00412">
    <property type="entry name" value="EPOXHYDRLASE"/>
</dbReference>
<evidence type="ECO:0000313" key="4">
    <source>
        <dbReference type="Proteomes" id="UP000009328"/>
    </source>
</evidence>
<dbReference type="PANTHER" id="PTHR42977">
    <property type="entry name" value="HYDROLASE-RELATED"/>
    <property type="match status" value="1"/>
</dbReference>
<dbReference type="PRINTS" id="PR00111">
    <property type="entry name" value="ABHYDROLASE"/>
</dbReference>
<proteinExistence type="predicted"/>
<accession>K0KHK1</accession>
<evidence type="ECO:0000259" key="2">
    <source>
        <dbReference type="Pfam" id="PF00561"/>
    </source>
</evidence>
<name>K0KHK1_WICCF</name>
<dbReference type="STRING" id="1206466.K0KHK1"/>
<keyword evidence="4" id="KW-1185">Reference proteome</keyword>
<keyword evidence="1 3" id="KW-0378">Hydrolase</keyword>
<dbReference type="InterPro" id="IPR000073">
    <property type="entry name" value="AB_hydrolase_1"/>
</dbReference>
<dbReference type="InterPro" id="IPR051340">
    <property type="entry name" value="Haloalkane_dehalogenase"/>
</dbReference>
<comment type="caution">
    <text evidence="3">The sequence shown here is derived from an EMBL/GenBank/DDBJ whole genome shotgun (WGS) entry which is preliminary data.</text>
</comment>
<dbReference type="Gene3D" id="3.40.50.1820">
    <property type="entry name" value="alpha/beta hydrolase"/>
    <property type="match status" value="1"/>
</dbReference>
<dbReference type="Pfam" id="PF00561">
    <property type="entry name" value="Abhydrolase_1"/>
    <property type="match status" value="1"/>
</dbReference>
<dbReference type="FunCoup" id="K0KHK1">
    <property type="interactions" value="851"/>
</dbReference>
<dbReference type="eggNOG" id="KOG4178">
    <property type="taxonomic scope" value="Eukaryota"/>
</dbReference>
<dbReference type="HOGENOM" id="CLU_020336_35_0_1"/>
<evidence type="ECO:0000256" key="1">
    <source>
        <dbReference type="ARBA" id="ARBA00022801"/>
    </source>
</evidence>
<dbReference type="Proteomes" id="UP000009328">
    <property type="component" value="Unassembled WGS sequence"/>
</dbReference>
<gene>
    <name evidence="3" type="ORF">BN7_1193</name>
</gene>
<organism evidence="3 4">
    <name type="scientific">Wickerhamomyces ciferrii (strain ATCC 14091 / BCRC 22168 / CBS 111 / JCM 3599 / NBRC 0793 / NRRL Y-1031 F-60-10)</name>
    <name type="common">Yeast</name>
    <name type="synonym">Pichia ciferrii</name>
    <dbReference type="NCBI Taxonomy" id="1206466"/>
    <lineage>
        <taxon>Eukaryota</taxon>
        <taxon>Fungi</taxon>
        <taxon>Dikarya</taxon>
        <taxon>Ascomycota</taxon>
        <taxon>Saccharomycotina</taxon>
        <taxon>Saccharomycetes</taxon>
        <taxon>Phaffomycetales</taxon>
        <taxon>Wickerhamomycetaceae</taxon>
        <taxon>Wickerhamomyces</taxon>
    </lineage>
</organism>
<evidence type="ECO:0000313" key="3">
    <source>
        <dbReference type="EMBL" id="CCH41652.1"/>
    </source>
</evidence>
<dbReference type="AlphaFoldDB" id="K0KHK1"/>
<dbReference type="PANTHER" id="PTHR42977:SF3">
    <property type="entry name" value="AB HYDROLASE-1 DOMAIN-CONTAINING PROTEIN"/>
    <property type="match status" value="1"/>
</dbReference>
<dbReference type="EC" id="3.1.-.-" evidence="3"/>
<dbReference type="SUPFAM" id="SSF53474">
    <property type="entry name" value="alpha/beta-Hydrolases"/>
    <property type="match status" value="1"/>
</dbReference>
<dbReference type="EMBL" id="CAIF01000027">
    <property type="protein sequence ID" value="CCH41652.1"/>
    <property type="molecule type" value="Genomic_DNA"/>
</dbReference>
<dbReference type="InterPro" id="IPR000639">
    <property type="entry name" value="Epox_hydrolase-like"/>
</dbReference>
<feature type="domain" description="AB hydrolase-1" evidence="2">
    <location>
        <begin position="29"/>
        <end position="275"/>
    </location>
</feature>
<protein>
    <submittedName>
        <fullName evidence="3">Hydrolase</fullName>
        <ecNumber evidence="3">3.1.-.-</ecNumber>
    </submittedName>
</protein>
<sequence>MASTVKTQYVQVPDGSKVFYREAGSSSKPTFLLLHGFPTSSHMFRNLIPILAPHFHVIAPDLPGFGFTETPEGYVHTFDNLAKTIDQFTESLKLDKFAVYIFDYGSPVAIRLALNHPERISAIVSQNGNAYDEGLDSDFWAPLRKYWATGNPDDEFFQKALGDFINDPKNTWSQYYDGVSKPEVIDPLPGTLDYHFITRPGQTKIQVGLFYDYQNNKKLYPSFQKYLRDSNVPVLVAWGKNDDIFQYHAGEAFKRDVKNLELKFYDTGHFALETHLEEISNDIINFLQKNL</sequence>
<dbReference type="InParanoid" id="K0KHK1"/>
<reference evidence="3 4" key="1">
    <citation type="journal article" date="2012" name="Eukaryot. Cell">
        <title>Draft genome sequence of Wickerhamomyces ciferrii NRRL Y-1031 F-60-10.</title>
        <authorList>
            <person name="Schneider J."/>
            <person name="Andrea H."/>
            <person name="Blom J."/>
            <person name="Jaenicke S."/>
            <person name="Ruckert C."/>
            <person name="Schorsch C."/>
            <person name="Szczepanowski R."/>
            <person name="Farwick M."/>
            <person name="Goesmann A."/>
            <person name="Puhler A."/>
            <person name="Schaffer S."/>
            <person name="Tauch A."/>
            <person name="Kohler T."/>
            <person name="Brinkrolf K."/>
        </authorList>
    </citation>
    <scope>NUCLEOTIDE SEQUENCE [LARGE SCALE GENOMIC DNA]</scope>
    <source>
        <strain evidence="4">ATCC 14091 / BCRC 22168 / CBS 111 / JCM 3599 / NBRC 0793 / NRRL Y-1031 F-60-10</strain>
    </source>
</reference>